<organism evidence="1 2">
    <name type="scientific">Aldrovandia affinis</name>
    <dbReference type="NCBI Taxonomy" id="143900"/>
    <lineage>
        <taxon>Eukaryota</taxon>
        <taxon>Metazoa</taxon>
        <taxon>Chordata</taxon>
        <taxon>Craniata</taxon>
        <taxon>Vertebrata</taxon>
        <taxon>Euteleostomi</taxon>
        <taxon>Actinopterygii</taxon>
        <taxon>Neopterygii</taxon>
        <taxon>Teleostei</taxon>
        <taxon>Notacanthiformes</taxon>
        <taxon>Halosauridae</taxon>
        <taxon>Aldrovandia</taxon>
    </lineage>
</organism>
<dbReference type="Proteomes" id="UP001221898">
    <property type="component" value="Unassembled WGS sequence"/>
</dbReference>
<gene>
    <name evidence="1" type="ORF">AAFF_G00420070</name>
</gene>
<comment type="caution">
    <text evidence="1">The sequence shown here is derived from an EMBL/GenBank/DDBJ whole genome shotgun (WGS) entry which is preliminary data.</text>
</comment>
<name>A0AAD7SA88_9TELE</name>
<dbReference type="EMBL" id="JAINUG010000088">
    <property type="protein sequence ID" value="KAJ8398810.1"/>
    <property type="molecule type" value="Genomic_DNA"/>
</dbReference>
<evidence type="ECO:0000313" key="2">
    <source>
        <dbReference type="Proteomes" id="UP001221898"/>
    </source>
</evidence>
<protein>
    <submittedName>
        <fullName evidence="1">Uncharacterized protein</fullName>
    </submittedName>
</protein>
<evidence type="ECO:0000313" key="1">
    <source>
        <dbReference type="EMBL" id="KAJ8398810.1"/>
    </source>
</evidence>
<accession>A0AAD7SA88</accession>
<keyword evidence="2" id="KW-1185">Reference proteome</keyword>
<proteinExistence type="predicted"/>
<sequence>MGTGALLPLAGVCLGGEPRSVGALVYVGACARGFLKQIGVRRSECDNIKPSIPSVPLLFSKPVALRTRGVIPAVRNTRSFVISASALP</sequence>
<dbReference type="AlphaFoldDB" id="A0AAD7SA88"/>
<reference evidence="1" key="1">
    <citation type="journal article" date="2023" name="Science">
        <title>Genome structures resolve the early diversification of teleost fishes.</title>
        <authorList>
            <person name="Parey E."/>
            <person name="Louis A."/>
            <person name="Montfort J."/>
            <person name="Bouchez O."/>
            <person name="Roques C."/>
            <person name="Iampietro C."/>
            <person name="Lluch J."/>
            <person name="Castinel A."/>
            <person name="Donnadieu C."/>
            <person name="Desvignes T."/>
            <person name="Floi Bucao C."/>
            <person name="Jouanno E."/>
            <person name="Wen M."/>
            <person name="Mejri S."/>
            <person name="Dirks R."/>
            <person name="Jansen H."/>
            <person name="Henkel C."/>
            <person name="Chen W.J."/>
            <person name="Zahm M."/>
            <person name="Cabau C."/>
            <person name="Klopp C."/>
            <person name="Thompson A.W."/>
            <person name="Robinson-Rechavi M."/>
            <person name="Braasch I."/>
            <person name="Lecointre G."/>
            <person name="Bobe J."/>
            <person name="Postlethwait J.H."/>
            <person name="Berthelot C."/>
            <person name="Roest Crollius H."/>
            <person name="Guiguen Y."/>
        </authorList>
    </citation>
    <scope>NUCLEOTIDE SEQUENCE</scope>
    <source>
        <strain evidence="1">NC1722</strain>
    </source>
</reference>